<dbReference type="InterPro" id="IPR043129">
    <property type="entry name" value="ATPase_NBD"/>
</dbReference>
<protein>
    <recommendedName>
        <fullName evidence="1">Anhydro-N-acetylmuramic acid kinase</fullName>
        <ecNumber evidence="1">2.7.1.170</ecNumber>
    </recommendedName>
    <alternativeName>
        <fullName evidence="1">AnhMurNAc kinase</fullName>
    </alternativeName>
</protein>
<dbReference type="Pfam" id="PF03702">
    <property type="entry name" value="AnmK"/>
    <property type="match status" value="1"/>
</dbReference>
<keyword evidence="1" id="KW-0119">Carbohydrate metabolism</keyword>
<keyword evidence="1" id="KW-0808">Transferase</keyword>
<dbReference type="InParanoid" id="Q01X97"/>
<dbReference type="GO" id="GO:0006040">
    <property type="term" value="P:amino sugar metabolic process"/>
    <property type="evidence" value="ECO:0007669"/>
    <property type="project" value="InterPro"/>
</dbReference>
<dbReference type="KEGG" id="sus:Acid_4759"/>
<keyword evidence="1" id="KW-0547">Nucleotide-binding</keyword>
<comment type="pathway">
    <text evidence="1">Amino-sugar metabolism; 1,6-anhydro-N-acetylmuramate degradation.</text>
</comment>
<comment type="pathway">
    <text evidence="1">Cell wall biogenesis; peptidoglycan recycling.</text>
</comment>
<gene>
    <name evidence="1" type="primary">anmK</name>
    <name evidence="2" type="ordered locus">Acid_4759</name>
</gene>
<name>Q01X97_SOLUE</name>
<dbReference type="Gene3D" id="3.30.420.40">
    <property type="match status" value="2"/>
</dbReference>
<dbReference type="OrthoDB" id="9763949at2"/>
<organism evidence="2">
    <name type="scientific">Solibacter usitatus (strain Ellin6076)</name>
    <dbReference type="NCBI Taxonomy" id="234267"/>
    <lineage>
        <taxon>Bacteria</taxon>
        <taxon>Pseudomonadati</taxon>
        <taxon>Acidobacteriota</taxon>
        <taxon>Terriglobia</taxon>
        <taxon>Bryobacterales</taxon>
        <taxon>Solibacteraceae</taxon>
        <taxon>Candidatus Solibacter</taxon>
    </lineage>
</organism>
<dbReference type="GO" id="GO:0016301">
    <property type="term" value="F:kinase activity"/>
    <property type="evidence" value="ECO:0007669"/>
    <property type="project" value="UniProtKB-KW"/>
</dbReference>
<dbReference type="eggNOG" id="COG2377">
    <property type="taxonomic scope" value="Bacteria"/>
</dbReference>
<accession>Q01X97</accession>
<dbReference type="UniPathway" id="UPA00544"/>
<dbReference type="EMBL" id="CP000473">
    <property type="protein sequence ID" value="ABJ85718.1"/>
    <property type="molecule type" value="Genomic_DNA"/>
</dbReference>
<dbReference type="EC" id="2.7.1.170" evidence="1"/>
<dbReference type="InterPro" id="IPR005338">
    <property type="entry name" value="Anhydro_N_Ac-Mur_kinase"/>
</dbReference>
<dbReference type="UniPathway" id="UPA00343"/>
<dbReference type="AlphaFoldDB" id="Q01X97"/>
<sequence>MKIAGVMSGTSLDGIDVAIVEIKGRQVNTLGFTSAAYPAAVRAAILEVSNAITTTAAISQLNFQLGELYARAIRRAIARFGPVELIGCHGQTIYHEGRGNTMQIGEAAVVAERTGVPVISNFRVRDIAAGGQGAPLVPYFDYLLFRHPRRTRIALNIGGIGNITVIPAGAAPGDVIAFDTGPGNMVIDALAREYTKGKSNCDRGGKIAASGKVATALLNELLQDSYYKRKPPKSAGREQYGAEFIAGLKATGLPLRDLITTVTVFTAATIAIGVQPWAAGATDLIASGGGVHNPEIMAHLAGFLPGVDISTSSDHGINVDAKEAIAFAVLAYETWRRKPSNLPSATGAKHGVVLGTITP</sequence>
<keyword evidence="1" id="KW-0418">Kinase</keyword>
<feature type="binding site" evidence="1">
    <location>
        <begin position="9"/>
        <end position="16"/>
    </location>
    <ligand>
        <name>ATP</name>
        <dbReference type="ChEBI" id="CHEBI:30616"/>
    </ligand>
</feature>
<keyword evidence="1" id="KW-0067">ATP-binding</keyword>
<comment type="catalytic activity">
    <reaction evidence="1">
        <text>1,6-anhydro-N-acetyl-beta-muramate + ATP + H2O = N-acetyl-D-muramate 6-phosphate + ADP + H(+)</text>
        <dbReference type="Rhea" id="RHEA:24952"/>
        <dbReference type="ChEBI" id="CHEBI:15377"/>
        <dbReference type="ChEBI" id="CHEBI:15378"/>
        <dbReference type="ChEBI" id="CHEBI:30616"/>
        <dbReference type="ChEBI" id="CHEBI:58690"/>
        <dbReference type="ChEBI" id="CHEBI:58722"/>
        <dbReference type="ChEBI" id="CHEBI:456216"/>
        <dbReference type="EC" id="2.7.1.170"/>
    </reaction>
</comment>
<dbReference type="HOGENOM" id="CLU_038782_1_0_0"/>
<dbReference type="GO" id="GO:0005524">
    <property type="term" value="F:ATP binding"/>
    <property type="evidence" value="ECO:0007669"/>
    <property type="project" value="UniProtKB-UniRule"/>
</dbReference>
<proteinExistence type="inferred from homology"/>
<dbReference type="GO" id="GO:0016773">
    <property type="term" value="F:phosphotransferase activity, alcohol group as acceptor"/>
    <property type="evidence" value="ECO:0007669"/>
    <property type="project" value="UniProtKB-UniRule"/>
</dbReference>
<dbReference type="HAMAP" id="MF_01270">
    <property type="entry name" value="AnhMurNAc_kinase"/>
    <property type="match status" value="1"/>
</dbReference>
<dbReference type="CDD" id="cd24050">
    <property type="entry name" value="ASKHA_NBD_ANMK"/>
    <property type="match status" value="1"/>
</dbReference>
<reference evidence="2" key="1">
    <citation type="submission" date="2006-10" db="EMBL/GenBank/DDBJ databases">
        <title>Complete sequence of Solibacter usitatus Ellin6076.</title>
        <authorList>
            <consortium name="US DOE Joint Genome Institute"/>
            <person name="Copeland A."/>
            <person name="Lucas S."/>
            <person name="Lapidus A."/>
            <person name="Barry K."/>
            <person name="Detter J.C."/>
            <person name="Glavina del Rio T."/>
            <person name="Hammon N."/>
            <person name="Israni S."/>
            <person name="Dalin E."/>
            <person name="Tice H."/>
            <person name="Pitluck S."/>
            <person name="Thompson L.S."/>
            <person name="Brettin T."/>
            <person name="Bruce D."/>
            <person name="Han C."/>
            <person name="Tapia R."/>
            <person name="Gilna P."/>
            <person name="Schmutz J."/>
            <person name="Larimer F."/>
            <person name="Land M."/>
            <person name="Hauser L."/>
            <person name="Kyrpides N."/>
            <person name="Mikhailova N."/>
            <person name="Janssen P.H."/>
            <person name="Kuske C.R."/>
            <person name="Richardson P."/>
        </authorList>
    </citation>
    <scope>NUCLEOTIDE SEQUENCE</scope>
    <source>
        <strain evidence="2">Ellin6076</strain>
    </source>
</reference>
<dbReference type="GO" id="GO:0097175">
    <property type="term" value="P:1,6-anhydro-N-acetyl-beta-muramic acid catabolic process"/>
    <property type="evidence" value="ECO:0007669"/>
    <property type="project" value="UniProtKB-UniRule"/>
</dbReference>
<dbReference type="FunCoup" id="Q01X97">
    <property type="interactions" value="65"/>
</dbReference>
<comment type="similarity">
    <text evidence="1">Belongs to the anhydro-N-acetylmuramic acid kinase family.</text>
</comment>
<dbReference type="NCBIfam" id="NF007148">
    <property type="entry name" value="PRK09585.3-2"/>
    <property type="match status" value="1"/>
</dbReference>
<dbReference type="PANTHER" id="PTHR30605:SF0">
    <property type="entry name" value="ANHYDRO-N-ACETYLMURAMIC ACID KINASE"/>
    <property type="match status" value="1"/>
</dbReference>
<dbReference type="GO" id="GO:0009254">
    <property type="term" value="P:peptidoglycan turnover"/>
    <property type="evidence" value="ECO:0007669"/>
    <property type="project" value="UniProtKB-UniRule"/>
</dbReference>
<dbReference type="PANTHER" id="PTHR30605">
    <property type="entry name" value="ANHYDRO-N-ACETYLMURAMIC ACID KINASE"/>
    <property type="match status" value="1"/>
</dbReference>
<dbReference type="SUPFAM" id="SSF53067">
    <property type="entry name" value="Actin-like ATPase domain"/>
    <property type="match status" value="1"/>
</dbReference>
<comment type="function">
    <text evidence="1">Catalyzes the specific phosphorylation of 1,6-anhydro-N-acetylmuramic acid (anhMurNAc) with the simultaneous cleavage of the 1,6-anhydro ring, generating MurNAc-6-P. Is required for the utilization of anhMurNAc either imported from the medium or derived from its own cell wall murein, and thus plays a role in cell wall recycling.</text>
</comment>
<dbReference type="STRING" id="234267.Acid_4759"/>
<evidence type="ECO:0000313" key="2">
    <source>
        <dbReference type="EMBL" id="ABJ85718.1"/>
    </source>
</evidence>
<evidence type="ECO:0000256" key="1">
    <source>
        <dbReference type="HAMAP-Rule" id="MF_01270"/>
    </source>
</evidence>